<protein>
    <submittedName>
        <fullName evidence="1">Uncharacterized protein</fullName>
    </submittedName>
</protein>
<proteinExistence type="predicted"/>
<dbReference type="RefSeq" id="WP_135838208.1">
    <property type="nucleotide sequence ID" value="NZ_SRRO01000001.1"/>
</dbReference>
<organism evidence="1 2">
    <name type="scientific">Nocardioides eburneiflavus</name>
    <dbReference type="NCBI Taxonomy" id="2518372"/>
    <lineage>
        <taxon>Bacteria</taxon>
        <taxon>Bacillati</taxon>
        <taxon>Actinomycetota</taxon>
        <taxon>Actinomycetes</taxon>
        <taxon>Propionibacteriales</taxon>
        <taxon>Nocardioidaceae</taxon>
        <taxon>Nocardioides</taxon>
    </lineage>
</organism>
<gene>
    <name evidence="1" type="ORF">EXE59_06700</name>
</gene>
<reference evidence="1 2" key="1">
    <citation type="submission" date="2019-04" db="EMBL/GenBank/DDBJ databases">
        <title>Three New Species of Nocardioides, Nocardioides euryhalodurans sp. nov., Nocardioides seonyuensis sp. nov. and Nocardioides eburneoflavus sp. nov. Isolated from Soil.</title>
        <authorList>
            <person name="Roh S.G."/>
            <person name="Lee C."/>
            <person name="Kim M.-K."/>
            <person name="Kim S.B."/>
        </authorList>
    </citation>
    <scope>NUCLEOTIDE SEQUENCE [LARGE SCALE GENOMIC DNA]</scope>
    <source>
        <strain evidence="1 2">MMS17-SY213</strain>
    </source>
</reference>
<name>A0A4Z1CJ66_9ACTN</name>
<sequence length="155" mass="16424">MTTAAGQPFSVAWTSDSLYREASGPDPFLGPEGDLTPVVDEMSGTRVEVDGWDDALDAAWQDIVRSDEAAVREWERSYVAARGAQDLAVDFNDGTRVSGRAGAGYYGVSYPAGLLLADAGGKVAAMRTAVLVVLDRHVDRQSLDVPLLSDVYAGA</sequence>
<accession>A0A4Z1CJ66</accession>
<evidence type="ECO:0000313" key="1">
    <source>
        <dbReference type="EMBL" id="TGN63673.1"/>
    </source>
</evidence>
<dbReference type="Proteomes" id="UP000297496">
    <property type="component" value="Unassembled WGS sequence"/>
</dbReference>
<comment type="caution">
    <text evidence="1">The sequence shown here is derived from an EMBL/GenBank/DDBJ whole genome shotgun (WGS) entry which is preliminary data.</text>
</comment>
<dbReference type="EMBL" id="SRRO01000001">
    <property type="protein sequence ID" value="TGN63673.1"/>
    <property type="molecule type" value="Genomic_DNA"/>
</dbReference>
<keyword evidence="2" id="KW-1185">Reference proteome</keyword>
<dbReference type="OrthoDB" id="9848838at2"/>
<evidence type="ECO:0000313" key="2">
    <source>
        <dbReference type="Proteomes" id="UP000297496"/>
    </source>
</evidence>
<dbReference type="AlphaFoldDB" id="A0A4Z1CJ66"/>